<reference evidence="9 10" key="1">
    <citation type="submission" date="2025-04" db="UniProtKB">
        <authorList>
            <consortium name="RefSeq"/>
        </authorList>
    </citation>
    <scope>IDENTIFICATION</scope>
</reference>
<evidence type="ECO:0000256" key="1">
    <source>
        <dbReference type="ARBA" id="ARBA00022723"/>
    </source>
</evidence>
<dbReference type="SUPFAM" id="SSF90229">
    <property type="entry name" value="CCCH zinc finger"/>
    <property type="match status" value="2"/>
</dbReference>
<feature type="compositionally biased region" description="Acidic residues" evidence="6">
    <location>
        <begin position="221"/>
        <end position="230"/>
    </location>
</feature>
<feature type="compositionally biased region" description="Pro residues" evidence="6">
    <location>
        <begin position="1040"/>
        <end position="1053"/>
    </location>
</feature>
<dbReference type="InterPro" id="IPR036855">
    <property type="entry name" value="Znf_CCCH_sf"/>
</dbReference>
<evidence type="ECO:0000256" key="3">
    <source>
        <dbReference type="ARBA" id="ARBA00022771"/>
    </source>
</evidence>
<evidence type="ECO:0000256" key="4">
    <source>
        <dbReference type="ARBA" id="ARBA00022833"/>
    </source>
</evidence>
<accession>A0A6P4J6F2</accession>
<feature type="region of interest" description="Disordered" evidence="6">
    <location>
        <begin position="1184"/>
        <end position="1204"/>
    </location>
</feature>
<feature type="compositionally biased region" description="Polar residues" evidence="6">
    <location>
        <begin position="750"/>
        <end position="768"/>
    </location>
</feature>
<feature type="compositionally biased region" description="Acidic residues" evidence="6">
    <location>
        <begin position="13"/>
        <end position="30"/>
    </location>
</feature>
<evidence type="ECO:0000313" key="9">
    <source>
        <dbReference type="RefSeq" id="XP_017036476.1"/>
    </source>
</evidence>
<gene>
    <name evidence="9 10" type="primary">LOC108084662</name>
</gene>
<keyword evidence="8" id="KW-1185">Reference proteome</keyword>
<feature type="domain" description="C3H1-type" evidence="7">
    <location>
        <begin position="363"/>
        <end position="390"/>
    </location>
</feature>
<feature type="compositionally biased region" description="Low complexity" evidence="6">
    <location>
        <begin position="33"/>
        <end position="48"/>
    </location>
</feature>
<feature type="compositionally biased region" description="Low complexity" evidence="6">
    <location>
        <begin position="984"/>
        <end position="1004"/>
    </location>
</feature>
<organism evidence="8 10">
    <name type="scientific">Drosophila kikkawai</name>
    <name type="common">Fruit fly</name>
    <dbReference type="NCBI Taxonomy" id="30033"/>
    <lineage>
        <taxon>Eukaryota</taxon>
        <taxon>Metazoa</taxon>
        <taxon>Ecdysozoa</taxon>
        <taxon>Arthropoda</taxon>
        <taxon>Hexapoda</taxon>
        <taxon>Insecta</taxon>
        <taxon>Pterygota</taxon>
        <taxon>Neoptera</taxon>
        <taxon>Endopterygota</taxon>
        <taxon>Diptera</taxon>
        <taxon>Brachycera</taxon>
        <taxon>Muscomorpha</taxon>
        <taxon>Ephydroidea</taxon>
        <taxon>Drosophilidae</taxon>
        <taxon>Drosophila</taxon>
        <taxon>Sophophora</taxon>
    </lineage>
</organism>
<dbReference type="SUPFAM" id="SSF81995">
    <property type="entry name" value="beta-sandwich domain of Sec23/24"/>
    <property type="match status" value="1"/>
</dbReference>
<evidence type="ECO:0000256" key="5">
    <source>
        <dbReference type="PROSITE-ProRule" id="PRU00723"/>
    </source>
</evidence>
<feature type="compositionally biased region" description="Low complexity" evidence="6">
    <location>
        <begin position="243"/>
        <end position="254"/>
    </location>
</feature>
<evidence type="ECO:0000259" key="7">
    <source>
        <dbReference type="PROSITE" id="PS50103"/>
    </source>
</evidence>
<feature type="region of interest" description="Disordered" evidence="6">
    <location>
        <begin position="471"/>
        <end position="498"/>
    </location>
</feature>
<dbReference type="GO" id="GO:0008270">
    <property type="term" value="F:zinc ion binding"/>
    <property type="evidence" value="ECO:0007669"/>
    <property type="project" value="UniProtKB-KW"/>
</dbReference>
<dbReference type="RefSeq" id="XP_017036485.1">
    <property type="nucleotide sequence ID" value="XM_017180996.1"/>
</dbReference>
<dbReference type="OMA" id="HTPLRWQ"/>
<feature type="compositionally biased region" description="Low complexity" evidence="6">
    <location>
        <begin position="1074"/>
        <end position="1095"/>
    </location>
</feature>
<protein>
    <submittedName>
        <fullName evidence="9 10">Protein suppressor of sable isoform X1</fullName>
    </submittedName>
</protein>
<dbReference type="OrthoDB" id="411372at2759"/>
<dbReference type="GO" id="GO:0045892">
    <property type="term" value="P:negative regulation of DNA-templated transcription"/>
    <property type="evidence" value="ECO:0007669"/>
    <property type="project" value="InterPro"/>
</dbReference>
<feature type="compositionally biased region" description="Basic residues" evidence="6">
    <location>
        <begin position="179"/>
        <end position="188"/>
    </location>
</feature>
<feature type="compositionally biased region" description="Low complexity" evidence="6">
    <location>
        <begin position="484"/>
        <end position="498"/>
    </location>
</feature>
<feature type="compositionally biased region" description="Polar residues" evidence="6">
    <location>
        <begin position="859"/>
        <end position="874"/>
    </location>
</feature>
<dbReference type="PANTHER" id="PTHR13119:SF12">
    <property type="entry name" value="PROTEIN SUPPRESSOR OF SABLE"/>
    <property type="match status" value="1"/>
</dbReference>
<feature type="compositionally biased region" description="Gly residues" evidence="6">
    <location>
        <begin position="1194"/>
        <end position="1204"/>
    </location>
</feature>
<dbReference type="PANTHER" id="PTHR13119">
    <property type="entry name" value="ZINC FINGER CCCH DOMAIN-CONTAINING PROTEI"/>
    <property type="match status" value="1"/>
</dbReference>
<evidence type="ECO:0000256" key="2">
    <source>
        <dbReference type="ARBA" id="ARBA00022737"/>
    </source>
</evidence>
<feature type="region of interest" description="Disordered" evidence="6">
    <location>
        <begin position="750"/>
        <end position="790"/>
    </location>
</feature>
<feature type="zinc finger region" description="C3H1-type" evidence="5">
    <location>
        <begin position="391"/>
        <end position="414"/>
    </location>
</feature>
<feature type="compositionally biased region" description="Gly residues" evidence="6">
    <location>
        <begin position="267"/>
        <end position="277"/>
    </location>
</feature>
<feature type="region of interest" description="Disordered" evidence="6">
    <location>
        <begin position="697"/>
        <end position="730"/>
    </location>
</feature>
<feature type="zinc finger region" description="C3H1-type" evidence="5">
    <location>
        <begin position="363"/>
        <end position="390"/>
    </location>
</feature>
<feature type="region of interest" description="Disordered" evidence="6">
    <location>
        <begin position="626"/>
        <end position="657"/>
    </location>
</feature>
<evidence type="ECO:0000313" key="10">
    <source>
        <dbReference type="RefSeq" id="XP_017036485.1"/>
    </source>
</evidence>
<feature type="compositionally biased region" description="Basic and acidic residues" evidence="6">
    <location>
        <begin position="189"/>
        <end position="201"/>
    </location>
</feature>
<feature type="region of interest" description="Disordered" evidence="6">
    <location>
        <begin position="528"/>
        <end position="564"/>
    </location>
</feature>
<feature type="region of interest" description="Disordered" evidence="6">
    <location>
        <begin position="1"/>
        <end position="50"/>
    </location>
</feature>
<dbReference type="RefSeq" id="XP_017036476.1">
    <property type="nucleotide sequence ID" value="XM_017180987.1"/>
</dbReference>
<feature type="compositionally biased region" description="Low complexity" evidence="6">
    <location>
        <begin position="278"/>
        <end position="289"/>
    </location>
</feature>
<feature type="compositionally biased region" description="Low complexity" evidence="6">
    <location>
        <begin position="88"/>
        <end position="100"/>
    </location>
</feature>
<feature type="compositionally biased region" description="Polar residues" evidence="6">
    <location>
        <begin position="708"/>
        <end position="724"/>
    </location>
</feature>
<feature type="region of interest" description="Disordered" evidence="6">
    <location>
        <begin position="1332"/>
        <end position="1371"/>
    </location>
</feature>
<dbReference type="GO" id="GO:0005634">
    <property type="term" value="C:nucleus"/>
    <property type="evidence" value="ECO:0007669"/>
    <property type="project" value="TreeGrafter"/>
</dbReference>
<keyword evidence="4 5" id="KW-0862">Zinc</keyword>
<feature type="compositionally biased region" description="Gly residues" evidence="6">
    <location>
        <begin position="149"/>
        <end position="161"/>
    </location>
</feature>
<sequence>MSSVVADVPVIDLAEDLEDGEIDDEEDEEEAHLQAQQAMKPQQQTLQLASPAEEDVQFVGVVEVKNKVAVANEDVFVVGLPPPGSDSGGQQQHQHNHNSSSGGGGKSKKPRPLEDDHASSIENAIANALKKKGIEPPMPRMRSLNQDMGDGGHTEGLGMAMGQGSSEPTTGGVLQPSRNSRRRKRKKTREREQKKDKDNSQKRARRAEEDETSGTAAAADVSDDDMDEYEMMNVRGGSPPPAGAAAPPSAQASQRFGGPDWDIMGDGPSGGGAGGGYDSQQDPYSSYDSYSEDEAAAAGGGLNSQQRRRMRRDKEQRNNRKRRDRDRNDTGMGGAKRNRRDSADGGGNGGGGGMDKMSGRIDPRKLELCKFYLMDCCAKREKCSYMHKEFPCKYYYLGMDCYAGDDCLFHHGEPLSEQLRNVLLKHMETAPKEILGDFKRKSRDVALGQMTRRHEQLCEQFKKENTWSTVVSGGMGRRQDQHQQQHQMQQQQQQQQQQHQQQQQQAQMQVAEVGGCIPSLLDIVINPPHQEKKRKSRWEGKTTAKATGGGAESDNASLAAAEPSKPSLPAHLELANLSHVLSPEHMAKLNKLGISNLEQMMQVPFGQLKEVGLTLVEIGEIQRMAEEAKPPTQPEQADSNHPAKAAETETNSNSNSNGFIMVDYTQYLKDAHVSFSTNDPLDDDRDDDEQLVIDDGNESAADEEEQKASSPSKPVSAGRQNSASEEAPLPSVFDLPSFMSNMLGKGSSATQVLPASATSPSQEMSPSVQAGGDLAGLRPVPGGSNSSNVFSRLLFGDRQPDAEARAAFYRDIIRNPFKAHSGDGESSNENSNHSNSRSVTPTPTPEPGSQSPKQEDAETSQQPRATSSLYTRSSMYDFDPSRAEKLPLGRNSRLGEDEDNSQSQDRDIDMRLPFEPMKHYMPATEIDAAIFSHTPLRWQLVEVAVELPDYRQQRTNARHKEQRDLRDPRVRRILGLPELPDMVGSLGSSATSTASSTQSGAGDSFGRAAAAGIASPESETSARDATPVSPPPVLSILPPMNTPPPLITIPPPNVKMEKPAARADPRRDPRRAHLQAQAQAQAQAQTPAQSQTRATNVSGGSKQISEIRNIMQSSPWYKDLGSNNKIMVNQQLALVFTELKKYHQLPEDAPKIFDVSFIVNNATLQQIFAKLFIFVDDNGQVVQLPEESSNSGGSRSGMGVGAGTGAGAGGGVVLPNMSQPPPNLAQMLRQPPPNVMQMSGMMMQMGNYIPPFNQPPPCLMPGAGGGGGPPVGVPNGNPFNPFANNNNNGGGGNGNGNGGGGNGNGGGMGNMNSMGNMGVGMPFNNGMPFKNFNNGNGNNGGGGGGRHFAGGNNGGNKRNHRGGNQRNRNNI</sequence>
<keyword evidence="1 5" id="KW-0479">Metal-binding</keyword>
<feature type="compositionally biased region" description="Gly residues" evidence="6">
    <location>
        <begin position="1337"/>
        <end position="1354"/>
    </location>
</feature>
<evidence type="ECO:0000313" key="8">
    <source>
        <dbReference type="Proteomes" id="UP001652661"/>
    </source>
</evidence>
<keyword evidence="2" id="KW-0677">Repeat</keyword>
<dbReference type="InterPro" id="IPR045124">
    <property type="entry name" value="Su(sable)-like"/>
</dbReference>
<feature type="domain" description="C3H1-type" evidence="7">
    <location>
        <begin position="391"/>
        <end position="414"/>
    </location>
</feature>
<feature type="compositionally biased region" description="Low complexity" evidence="6">
    <location>
        <begin position="824"/>
        <end position="838"/>
    </location>
</feature>
<dbReference type="GO" id="GO:0003723">
    <property type="term" value="F:RNA binding"/>
    <property type="evidence" value="ECO:0007669"/>
    <property type="project" value="InterPro"/>
</dbReference>
<dbReference type="Gene3D" id="4.10.1000.10">
    <property type="entry name" value="Zinc finger, CCCH-type"/>
    <property type="match status" value="1"/>
</dbReference>
<evidence type="ECO:0000256" key="6">
    <source>
        <dbReference type="SAM" id="MobiDB-lite"/>
    </source>
</evidence>
<feature type="region of interest" description="Disordered" evidence="6">
    <location>
        <begin position="77"/>
        <end position="359"/>
    </location>
</feature>
<dbReference type="InterPro" id="IPR000571">
    <property type="entry name" value="Znf_CCCH"/>
</dbReference>
<feature type="compositionally biased region" description="Basic and acidic residues" evidence="6">
    <location>
        <begin position="1055"/>
        <end position="1067"/>
    </location>
</feature>
<dbReference type="Proteomes" id="UP001652661">
    <property type="component" value="Chromosome X"/>
</dbReference>
<proteinExistence type="predicted"/>
<name>A0A6P4J6F2_DROKI</name>
<feature type="compositionally biased region" description="Gly residues" evidence="6">
    <location>
        <begin position="344"/>
        <end position="354"/>
    </location>
</feature>
<feature type="region of interest" description="Disordered" evidence="6">
    <location>
        <begin position="982"/>
        <end position="1102"/>
    </location>
</feature>
<dbReference type="PROSITE" id="PS50103">
    <property type="entry name" value="ZF_C3H1"/>
    <property type="match status" value="2"/>
</dbReference>
<feature type="region of interest" description="Disordered" evidence="6">
    <location>
        <begin position="817"/>
        <end position="908"/>
    </location>
</feature>
<keyword evidence="3 5" id="KW-0863">Zinc-finger</keyword>